<keyword evidence="1" id="KW-0812">Transmembrane</keyword>
<dbReference type="InterPro" id="IPR017853">
    <property type="entry name" value="GH"/>
</dbReference>
<feature type="transmembrane region" description="Helical" evidence="1">
    <location>
        <begin position="122"/>
        <end position="139"/>
    </location>
</feature>
<keyword evidence="1" id="KW-1133">Transmembrane helix</keyword>
<feature type="domain" description="GH18" evidence="2">
    <location>
        <begin position="2"/>
        <end position="129"/>
    </location>
</feature>
<keyword evidence="4" id="KW-1185">Reference proteome</keyword>
<dbReference type="GO" id="GO:0005975">
    <property type="term" value="P:carbohydrate metabolic process"/>
    <property type="evidence" value="ECO:0007669"/>
    <property type="project" value="InterPro"/>
</dbReference>
<evidence type="ECO:0000313" key="3">
    <source>
        <dbReference type="EMBL" id="QBC42353.1"/>
    </source>
</evidence>
<protein>
    <recommendedName>
        <fullName evidence="2">GH18 domain-containing protein</fullName>
    </recommendedName>
</protein>
<gene>
    <name evidence="3" type="ORF">C1H71_01440</name>
</gene>
<evidence type="ECO:0000256" key="1">
    <source>
        <dbReference type="SAM" id="Phobius"/>
    </source>
</evidence>
<proteinExistence type="predicted"/>
<evidence type="ECO:0000259" key="2">
    <source>
        <dbReference type="Pfam" id="PF00704"/>
    </source>
</evidence>
<dbReference type="Proteomes" id="UP000515917">
    <property type="component" value="Chromosome"/>
</dbReference>
<dbReference type="Pfam" id="PF00704">
    <property type="entry name" value="Glyco_hydro_18"/>
    <property type="match status" value="1"/>
</dbReference>
<dbReference type="Gene3D" id="3.10.50.10">
    <property type="match status" value="1"/>
</dbReference>
<accession>A0A7G3G5L8</accession>
<name>A0A7G3G5L8_9NEIS</name>
<evidence type="ECO:0000313" key="4">
    <source>
        <dbReference type="Proteomes" id="UP000515917"/>
    </source>
</evidence>
<dbReference type="SUPFAM" id="SSF54556">
    <property type="entry name" value="Chitinase insertion domain"/>
    <property type="match status" value="1"/>
</dbReference>
<dbReference type="SUPFAM" id="SSF51445">
    <property type="entry name" value="(Trans)glycosidases"/>
    <property type="match status" value="1"/>
</dbReference>
<dbReference type="InterPro" id="IPR029070">
    <property type="entry name" value="Chitinase_insertion_sf"/>
</dbReference>
<dbReference type="EMBL" id="CP025781">
    <property type="protein sequence ID" value="QBC42353.1"/>
    <property type="molecule type" value="Genomic_DNA"/>
</dbReference>
<sequence length="140" mass="15530">MSHHTHLYQNKLDPDTGGWSAGQAMNLYIHAGASLSKLLLDSTFYGRARQGVAANNDGLYNAFKKGTFDEGTSWQDIKALKAKGATRFWGAVAKAPWLHDCHLMMTYEDQESLKYKHGMLKASILAASWFGSMAMIWIAS</sequence>
<reference evidence="3 4" key="1">
    <citation type="submission" date="2018-01" db="EMBL/GenBank/DDBJ databases">
        <title>Genome sequence of Iodobacter sp. strain PCH194 isolated from Indian Trans-Himalaya.</title>
        <authorList>
            <person name="Kumar V."/>
            <person name="Thakur V."/>
            <person name="Kumar S."/>
            <person name="Singh D."/>
        </authorList>
    </citation>
    <scope>NUCLEOTIDE SEQUENCE [LARGE SCALE GENOMIC DNA]</scope>
    <source>
        <strain evidence="3 4">PCH194</strain>
    </source>
</reference>
<dbReference type="InterPro" id="IPR001223">
    <property type="entry name" value="Glyco_hydro18_cat"/>
</dbReference>
<keyword evidence="1" id="KW-0472">Membrane</keyword>
<dbReference type="KEGG" id="ifl:C1H71_01440"/>
<organism evidence="3 4">
    <name type="scientific">Iodobacter fluviatilis</name>
    <dbReference type="NCBI Taxonomy" id="537"/>
    <lineage>
        <taxon>Bacteria</taxon>
        <taxon>Pseudomonadati</taxon>
        <taxon>Pseudomonadota</taxon>
        <taxon>Betaproteobacteria</taxon>
        <taxon>Neisseriales</taxon>
        <taxon>Chitinibacteraceae</taxon>
        <taxon>Iodobacter</taxon>
    </lineage>
</organism>
<dbReference type="AlphaFoldDB" id="A0A7G3G5L8"/>